<proteinExistence type="predicted"/>
<dbReference type="EMBL" id="PEBV01000006">
    <property type="protein sequence ID" value="PTQ54144.1"/>
    <property type="molecule type" value="Genomic_DNA"/>
</dbReference>
<sequence>MGFGKIAGAGGRLDREGRMPIRCPCRTGHASFLTAEERIRYTES</sequence>
<name>A0A2T5GD75_HYDSH</name>
<gene>
    <name evidence="1" type="ORF">HSCHL_0788</name>
</gene>
<comment type="caution">
    <text evidence="1">The sequence shown here is derived from an EMBL/GenBank/DDBJ whole genome shotgun (WGS) entry which is preliminary data.</text>
</comment>
<evidence type="ECO:0000313" key="1">
    <source>
        <dbReference type="EMBL" id="PTQ54144.1"/>
    </source>
</evidence>
<dbReference type="AlphaFoldDB" id="A0A2T5GD75"/>
<evidence type="ECO:0000313" key="2">
    <source>
        <dbReference type="Proteomes" id="UP000244180"/>
    </source>
</evidence>
<protein>
    <submittedName>
        <fullName evidence="1">Uncharacterized protein</fullName>
    </submittedName>
</protein>
<organism evidence="1 2">
    <name type="scientific">Hydrogenibacillus schlegelii</name>
    <name type="common">Bacillus schlegelii</name>
    <dbReference type="NCBI Taxonomy" id="1484"/>
    <lineage>
        <taxon>Bacteria</taxon>
        <taxon>Bacillati</taxon>
        <taxon>Bacillota</taxon>
        <taxon>Bacilli</taxon>
        <taxon>Bacillales</taxon>
        <taxon>Bacillales Family X. Incertae Sedis</taxon>
        <taxon>Hydrogenibacillus</taxon>
    </lineage>
</organism>
<accession>A0A2T5GD75</accession>
<reference evidence="1 2" key="1">
    <citation type="submission" date="2017-08" db="EMBL/GenBank/DDBJ databases">
        <title>Burning lignite coal seam in the remote Altai Mountains harbors a hydrogen-driven thermophilic microbial community.</title>
        <authorList>
            <person name="Kadnikov V.V."/>
            <person name="Mardanov A.V."/>
            <person name="Ivasenko D."/>
            <person name="Beletsky A.V."/>
            <person name="Karnachuk O.V."/>
            <person name="Ravin N.V."/>
        </authorList>
    </citation>
    <scope>NUCLEOTIDE SEQUENCE [LARGE SCALE GENOMIC DNA]</scope>
    <source>
        <strain evidence="1">AL33</strain>
    </source>
</reference>
<dbReference type="Proteomes" id="UP000244180">
    <property type="component" value="Unassembled WGS sequence"/>
</dbReference>